<protein>
    <recommendedName>
        <fullName evidence="2">Phosphatidic acid phosphatase type 2/haloperoxidase domain-containing protein</fullName>
    </recommendedName>
</protein>
<dbReference type="SUPFAM" id="SSF48317">
    <property type="entry name" value="Acid phosphatase/Vanadium-dependent haloperoxidase"/>
    <property type="match status" value="1"/>
</dbReference>
<dbReference type="Proteomes" id="UP000093902">
    <property type="component" value="Unassembled WGS sequence"/>
</dbReference>
<gene>
    <name evidence="3" type="ORF">A5792_07190</name>
</gene>
<evidence type="ECO:0000256" key="1">
    <source>
        <dbReference type="SAM" id="Phobius"/>
    </source>
</evidence>
<accession>A0A1A0QJG1</accession>
<dbReference type="AlphaFoldDB" id="A0A1A0QJG1"/>
<dbReference type="InterPro" id="IPR036938">
    <property type="entry name" value="PAP2/HPO_sf"/>
</dbReference>
<feature type="transmembrane region" description="Helical" evidence="1">
    <location>
        <begin position="185"/>
        <end position="203"/>
    </location>
</feature>
<name>A0A1A0QJG1_MYCPR</name>
<organism evidence="3 4">
    <name type="scientific">Mycolicibacterium peregrinum</name>
    <name type="common">Mycobacterium peregrinum</name>
    <dbReference type="NCBI Taxonomy" id="43304"/>
    <lineage>
        <taxon>Bacteria</taxon>
        <taxon>Bacillati</taxon>
        <taxon>Actinomycetota</taxon>
        <taxon>Actinomycetes</taxon>
        <taxon>Mycobacteriales</taxon>
        <taxon>Mycobacteriaceae</taxon>
        <taxon>Mycolicibacterium</taxon>
    </lineage>
</organism>
<comment type="caution">
    <text evidence="3">The sequence shown here is derived from an EMBL/GenBank/DDBJ whole genome shotgun (WGS) entry which is preliminary data.</text>
</comment>
<evidence type="ECO:0000313" key="3">
    <source>
        <dbReference type="EMBL" id="OBB22276.1"/>
    </source>
</evidence>
<sequence>MNVMRRVTWQVPVAVVLLSGFIGVGFIARTAHTGSAVDHHVLDWIVARRNPGLTGIATFVTDLGSPAAIALIALGVAALIWLRTRAVRPAIVVVATVGGASAVSTVGKWVAGSHRPPAAVQLLAETDHSFPSGHVTGTAALLGILAVVAGARGGHTVLLLVAAVVTTLIVAATRLYLGVHWLTDVSGGFLLGSAAVLLGWAFLATSAGATPEITEDTAEPTLTR</sequence>
<feature type="transmembrane region" description="Helical" evidence="1">
    <location>
        <begin position="131"/>
        <end position="150"/>
    </location>
</feature>
<keyword evidence="1" id="KW-0812">Transmembrane</keyword>
<feature type="transmembrane region" description="Helical" evidence="1">
    <location>
        <begin position="7"/>
        <end position="28"/>
    </location>
</feature>
<feature type="transmembrane region" description="Helical" evidence="1">
    <location>
        <begin position="157"/>
        <end position="179"/>
    </location>
</feature>
<reference evidence="4" key="1">
    <citation type="submission" date="2016-06" db="EMBL/GenBank/DDBJ databases">
        <authorList>
            <person name="Sutton G."/>
            <person name="Brinkac L."/>
            <person name="Sanka R."/>
            <person name="Adams M."/>
            <person name="Lau E."/>
            <person name="Mehaffy C."/>
            <person name="Tameris M."/>
            <person name="Hatherill M."/>
            <person name="Hanekom W."/>
            <person name="Mahomed H."/>
            <person name="Mcshane H."/>
        </authorList>
    </citation>
    <scope>NUCLEOTIDE SEQUENCE [LARGE SCALE GENOMIC DNA]</scope>
    <source>
        <strain evidence="4">852002-51209_SCH5440388</strain>
    </source>
</reference>
<dbReference type="SMART" id="SM00014">
    <property type="entry name" value="acidPPc"/>
    <property type="match status" value="1"/>
</dbReference>
<dbReference type="CDD" id="cd03392">
    <property type="entry name" value="PAP2_like_2"/>
    <property type="match status" value="1"/>
</dbReference>
<evidence type="ECO:0000259" key="2">
    <source>
        <dbReference type="SMART" id="SM00014"/>
    </source>
</evidence>
<dbReference type="STRING" id="43304.GCA_001403655_00890"/>
<keyword evidence="1" id="KW-0472">Membrane</keyword>
<evidence type="ECO:0000313" key="4">
    <source>
        <dbReference type="Proteomes" id="UP000093902"/>
    </source>
</evidence>
<dbReference type="InterPro" id="IPR000326">
    <property type="entry name" value="PAP2/HPO"/>
</dbReference>
<keyword evidence="1" id="KW-1133">Transmembrane helix</keyword>
<dbReference type="EMBL" id="LZSO01000050">
    <property type="protein sequence ID" value="OBB22276.1"/>
    <property type="molecule type" value="Genomic_DNA"/>
</dbReference>
<dbReference type="PANTHER" id="PTHR14969:SF13">
    <property type="entry name" value="AT30094P"/>
    <property type="match status" value="1"/>
</dbReference>
<dbReference type="Pfam" id="PF01569">
    <property type="entry name" value="PAP2"/>
    <property type="match status" value="1"/>
</dbReference>
<proteinExistence type="predicted"/>
<dbReference type="PANTHER" id="PTHR14969">
    <property type="entry name" value="SPHINGOSINE-1-PHOSPHATE PHOSPHOHYDROLASE"/>
    <property type="match status" value="1"/>
</dbReference>
<feature type="transmembrane region" description="Helical" evidence="1">
    <location>
        <begin position="89"/>
        <end position="111"/>
    </location>
</feature>
<feature type="domain" description="Phosphatidic acid phosphatase type 2/haloperoxidase" evidence="2">
    <location>
        <begin position="90"/>
        <end position="200"/>
    </location>
</feature>
<feature type="transmembrane region" description="Helical" evidence="1">
    <location>
        <begin position="63"/>
        <end position="82"/>
    </location>
</feature>
<dbReference type="Gene3D" id="1.20.144.10">
    <property type="entry name" value="Phosphatidic acid phosphatase type 2/haloperoxidase"/>
    <property type="match status" value="1"/>
</dbReference>